<reference evidence="21 22" key="1">
    <citation type="submission" date="2023-07" db="EMBL/GenBank/DDBJ databases">
        <title>Sorghum-associated microbial communities from plants grown in Nebraska, USA.</title>
        <authorList>
            <person name="Schachtman D."/>
        </authorList>
    </citation>
    <scope>NUCLEOTIDE SEQUENCE [LARGE SCALE GENOMIC DNA]</scope>
    <source>
        <strain evidence="21 22">BE308</strain>
    </source>
</reference>
<proteinExistence type="predicted"/>
<feature type="domain" description="PAS" evidence="20">
    <location>
        <begin position="97"/>
        <end position="134"/>
    </location>
</feature>
<evidence type="ECO:0000256" key="15">
    <source>
        <dbReference type="ARBA" id="ARBA00023012"/>
    </source>
</evidence>
<dbReference type="NCBIfam" id="TIGR02966">
    <property type="entry name" value="phoR_proteo"/>
    <property type="match status" value="1"/>
</dbReference>
<protein>
    <recommendedName>
        <fullName evidence="4">Phosphate regulon sensor protein PhoR</fullName>
        <ecNumber evidence="3">2.7.13.3</ecNumber>
    </recommendedName>
</protein>
<evidence type="ECO:0000256" key="14">
    <source>
        <dbReference type="ARBA" id="ARBA00022989"/>
    </source>
</evidence>
<keyword evidence="7" id="KW-0597">Phosphoprotein</keyword>
<dbReference type="InterPro" id="IPR036890">
    <property type="entry name" value="HATPase_C_sf"/>
</dbReference>
<dbReference type="InterPro" id="IPR014310">
    <property type="entry name" value="Sig_transdc_His_kinase_PhoR"/>
</dbReference>
<evidence type="ECO:0000256" key="6">
    <source>
        <dbReference type="ARBA" id="ARBA00022475"/>
    </source>
</evidence>
<dbReference type="CDD" id="cd00130">
    <property type="entry name" value="PAS"/>
    <property type="match status" value="1"/>
</dbReference>
<dbReference type="SMART" id="SM00387">
    <property type="entry name" value="HATPase_c"/>
    <property type="match status" value="1"/>
</dbReference>
<comment type="catalytic activity">
    <reaction evidence="1">
        <text>ATP + protein L-histidine = ADP + protein N-phospho-L-histidine.</text>
        <dbReference type="EC" id="2.7.13.3"/>
    </reaction>
</comment>
<dbReference type="InterPro" id="IPR036097">
    <property type="entry name" value="HisK_dim/P_sf"/>
</dbReference>
<evidence type="ECO:0000256" key="10">
    <source>
        <dbReference type="ARBA" id="ARBA00022692"/>
    </source>
</evidence>
<dbReference type="InterPro" id="IPR035965">
    <property type="entry name" value="PAS-like_dom_sf"/>
</dbReference>
<name>A0ABU1ZNZ7_9BURK</name>
<keyword evidence="5" id="KW-0813">Transport</keyword>
<dbReference type="SUPFAM" id="SSF55785">
    <property type="entry name" value="PYP-like sensor domain (PAS domain)"/>
    <property type="match status" value="1"/>
</dbReference>
<dbReference type="InterPro" id="IPR003661">
    <property type="entry name" value="HisK_dim/P_dom"/>
</dbReference>
<dbReference type="Gene3D" id="3.30.565.10">
    <property type="entry name" value="Histidine kinase-like ATPase, C-terminal domain"/>
    <property type="match status" value="1"/>
</dbReference>
<feature type="transmembrane region" description="Helical" evidence="18">
    <location>
        <begin position="29"/>
        <end position="46"/>
    </location>
</feature>
<comment type="caution">
    <text evidence="21">The sequence shown here is derived from an EMBL/GenBank/DDBJ whole genome shotgun (WGS) entry which is preliminary data.</text>
</comment>
<sequence length="448" mass="49761">MVWRLLSFVLLQGVAGALGWYLSPEVDRIWGATIAAVGGGYVWLLLDASRGMRLLGWLRRGESTDIALGQGLWGEAADRMRRLLRTRERQVIESESKLQDFLAALQASPNGVVLLDAQGRIEWFNQTAAQHFGFDVRRDMLQHFGNLVRDPGFAAYIADRDFRHDVVMPGRDSTSSKPVQLSVHLHPYGEGRNLLLSRDITAVEQAEAMRRDFVANVSHEIRTPLTVLAGFVETLQSLPLEEPERQRYLGLMSQQAERMQTLVNDLLMLSRLEGSPLPSAQDWVSVHGLLRQCRQEAGDLSRMLWGETQDIAFDMGEDSEIAGSLTELHSAVFNLIGNAIRYTPADKSIRVVWRASPVGGGMLSVQDTGPGIAPEHLPRLTERFYRIDRSRSRDTGGTGLGLAIVKHVAQRHAAELSIESVPGKGSSFSIFFSPPRVRPTLQPIRLAA</sequence>
<dbReference type="SUPFAM" id="SSF55874">
    <property type="entry name" value="ATPase domain of HSP90 chaperone/DNA topoisomerase II/histidine kinase"/>
    <property type="match status" value="1"/>
</dbReference>
<evidence type="ECO:0000256" key="5">
    <source>
        <dbReference type="ARBA" id="ARBA00022448"/>
    </source>
</evidence>
<dbReference type="GO" id="GO:0004673">
    <property type="term" value="F:protein histidine kinase activity"/>
    <property type="evidence" value="ECO:0007669"/>
    <property type="project" value="UniProtKB-EC"/>
</dbReference>
<dbReference type="PANTHER" id="PTHR45453:SF1">
    <property type="entry name" value="PHOSPHATE REGULON SENSOR PROTEIN PHOR"/>
    <property type="match status" value="1"/>
</dbReference>
<comment type="subcellular location">
    <subcellularLocation>
        <location evidence="2">Cell membrane</location>
    </subcellularLocation>
</comment>
<dbReference type="PROSITE" id="PS50109">
    <property type="entry name" value="HIS_KIN"/>
    <property type="match status" value="1"/>
</dbReference>
<evidence type="ECO:0000256" key="16">
    <source>
        <dbReference type="ARBA" id="ARBA00023136"/>
    </source>
</evidence>
<evidence type="ECO:0000256" key="4">
    <source>
        <dbReference type="ARBA" id="ARBA00019665"/>
    </source>
</evidence>
<dbReference type="PANTHER" id="PTHR45453">
    <property type="entry name" value="PHOSPHATE REGULON SENSOR PROTEIN PHOR"/>
    <property type="match status" value="1"/>
</dbReference>
<keyword evidence="15" id="KW-0902">Two-component regulatory system</keyword>
<dbReference type="InterPro" id="IPR003594">
    <property type="entry name" value="HATPase_dom"/>
</dbReference>
<evidence type="ECO:0000256" key="2">
    <source>
        <dbReference type="ARBA" id="ARBA00004236"/>
    </source>
</evidence>
<dbReference type="InterPro" id="IPR050351">
    <property type="entry name" value="BphY/WalK/GraS-like"/>
</dbReference>
<dbReference type="CDD" id="cd00082">
    <property type="entry name" value="HisKA"/>
    <property type="match status" value="1"/>
</dbReference>
<dbReference type="SMART" id="SM00388">
    <property type="entry name" value="HisKA"/>
    <property type="match status" value="1"/>
</dbReference>
<evidence type="ECO:0000256" key="7">
    <source>
        <dbReference type="ARBA" id="ARBA00022553"/>
    </source>
</evidence>
<evidence type="ECO:0000256" key="12">
    <source>
        <dbReference type="ARBA" id="ARBA00022777"/>
    </source>
</evidence>
<dbReference type="Pfam" id="PF02518">
    <property type="entry name" value="HATPase_c"/>
    <property type="match status" value="1"/>
</dbReference>
<dbReference type="InterPro" id="IPR004358">
    <property type="entry name" value="Sig_transdc_His_kin-like_C"/>
</dbReference>
<evidence type="ECO:0000256" key="18">
    <source>
        <dbReference type="SAM" id="Phobius"/>
    </source>
</evidence>
<evidence type="ECO:0000259" key="19">
    <source>
        <dbReference type="PROSITE" id="PS50109"/>
    </source>
</evidence>
<evidence type="ECO:0000313" key="21">
    <source>
        <dbReference type="EMBL" id="MDR7306671.1"/>
    </source>
</evidence>
<dbReference type="Pfam" id="PF00512">
    <property type="entry name" value="HisKA"/>
    <property type="match status" value="1"/>
</dbReference>
<evidence type="ECO:0000259" key="20">
    <source>
        <dbReference type="PROSITE" id="PS50112"/>
    </source>
</evidence>
<dbReference type="Gene3D" id="1.10.287.130">
    <property type="match status" value="1"/>
</dbReference>
<keyword evidence="14 18" id="KW-1133">Transmembrane helix</keyword>
<dbReference type="InterPro" id="IPR005467">
    <property type="entry name" value="His_kinase_dom"/>
</dbReference>
<dbReference type="EMBL" id="JAVDXO010000003">
    <property type="protein sequence ID" value="MDR7306671.1"/>
    <property type="molecule type" value="Genomic_DNA"/>
</dbReference>
<evidence type="ECO:0000256" key="17">
    <source>
        <dbReference type="ARBA" id="ARBA00025207"/>
    </source>
</evidence>
<keyword evidence="13" id="KW-0067">ATP-binding</keyword>
<keyword evidence="6" id="KW-1003">Cell membrane</keyword>
<gene>
    <name evidence="21" type="ORF">J2X15_001954</name>
</gene>
<feature type="domain" description="Histidine kinase" evidence="19">
    <location>
        <begin position="216"/>
        <end position="436"/>
    </location>
</feature>
<dbReference type="Proteomes" id="UP001268089">
    <property type="component" value="Unassembled WGS sequence"/>
</dbReference>
<dbReference type="EC" id="2.7.13.3" evidence="3"/>
<evidence type="ECO:0000313" key="22">
    <source>
        <dbReference type="Proteomes" id="UP001268089"/>
    </source>
</evidence>
<dbReference type="SMART" id="SM00091">
    <property type="entry name" value="PAS"/>
    <property type="match status" value="1"/>
</dbReference>
<keyword evidence="9 21" id="KW-0808">Transferase</keyword>
<evidence type="ECO:0000256" key="1">
    <source>
        <dbReference type="ARBA" id="ARBA00000085"/>
    </source>
</evidence>
<dbReference type="RefSeq" id="WP_310342039.1">
    <property type="nucleotide sequence ID" value="NZ_JAVDXO010000003.1"/>
</dbReference>
<keyword evidence="11" id="KW-0547">Nucleotide-binding</keyword>
<keyword evidence="10 18" id="KW-0812">Transmembrane</keyword>
<evidence type="ECO:0000256" key="11">
    <source>
        <dbReference type="ARBA" id="ARBA00022741"/>
    </source>
</evidence>
<evidence type="ECO:0000256" key="8">
    <source>
        <dbReference type="ARBA" id="ARBA00022592"/>
    </source>
</evidence>
<keyword evidence="22" id="KW-1185">Reference proteome</keyword>
<dbReference type="InterPro" id="IPR000014">
    <property type="entry name" value="PAS"/>
</dbReference>
<keyword evidence="16 18" id="KW-0472">Membrane</keyword>
<evidence type="ECO:0000256" key="3">
    <source>
        <dbReference type="ARBA" id="ARBA00012438"/>
    </source>
</evidence>
<dbReference type="Gene3D" id="3.30.450.20">
    <property type="entry name" value="PAS domain"/>
    <property type="match status" value="1"/>
</dbReference>
<dbReference type="SUPFAM" id="SSF47384">
    <property type="entry name" value="Homodimeric domain of signal transducing histidine kinase"/>
    <property type="match status" value="1"/>
</dbReference>
<evidence type="ECO:0000256" key="9">
    <source>
        <dbReference type="ARBA" id="ARBA00022679"/>
    </source>
</evidence>
<accession>A0ABU1ZNZ7</accession>
<organism evidence="21 22">
    <name type="scientific">Rhodoferax saidenbachensis</name>
    <dbReference type="NCBI Taxonomy" id="1484693"/>
    <lineage>
        <taxon>Bacteria</taxon>
        <taxon>Pseudomonadati</taxon>
        <taxon>Pseudomonadota</taxon>
        <taxon>Betaproteobacteria</taxon>
        <taxon>Burkholderiales</taxon>
        <taxon>Comamonadaceae</taxon>
        <taxon>Rhodoferax</taxon>
    </lineage>
</organism>
<keyword evidence="8" id="KW-0592">Phosphate transport</keyword>
<dbReference type="PRINTS" id="PR00344">
    <property type="entry name" value="BCTRLSENSOR"/>
</dbReference>
<dbReference type="PROSITE" id="PS50112">
    <property type="entry name" value="PAS"/>
    <property type="match status" value="1"/>
</dbReference>
<evidence type="ECO:0000256" key="13">
    <source>
        <dbReference type="ARBA" id="ARBA00022840"/>
    </source>
</evidence>
<comment type="function">
    <text evidence="17">Member of the two-component regulatory system PhoR/PhoB involved in the phosphate regulon genes expression. PhoR may function as a membrane-associated protein kinase that phosphorylates PhoB in response to environmental signals.</text>
</comment>
<dbReference type="Pfam" id="PF13188">
    <property type="entry name" value="PAS_8"/>
    <property type="match status" value="1"/>
</dbReference>
<keyword evidence="12 21" id="KW-0418">Kinase</keyword>